<reference evidence="1" key="1">
    <citation type="submission" date="2023-01" db="EMBL/GenBank/DDBJ databases">
        <title>Exploring GABA producing Bacteroides strains toward improving mental health.</title>
        <authorList>
            <person name="Yousuf B."/>
            <person name="Bouhlel N.E."/>
            <person name="Mottawea W."/>
            <person name="Hammami R."/>
        </authorList>
    </citation>
    <scope>NUCLEOTIDE SEQUENCE</scope>
    <source>
        <strain evidence="1">UO.H1047</strain>
    </source>
</reference>
<gene>
    <name evidence="1" type="ORF">PQG89_09275</name>
</gene>
<name>A0AAW6I302_9BACT</name>
<evidence type="ECO:0000313" key="1">
    <source>
        <dbReference type="EMBL" id="MDC7149615.1"/>
    </source>
</evidence>
<dbReference type="AlphaFoldDB" id="A0AAW6I302"/>
<sequence>MKNLNFRRIEYFQTKSIHIRFTSKAFSCFSDVRYAVFSNDDHPRCRELPRSRDMMTAFMAMTRNFVTMKTVVTGGKKRFAIYKEISGHLHLQTTQM</sequence>
<evidence type="ECO:0000313" key="2">
    <source>
        <dbReference type="Proteomes" id="UP001213646"/>
    </source>
</evidence>
<dbReference type="EMBL" id="JAQPYX010000078">
    <property type="protein sequence ID" value="MDC7149615.1"/>
    <property type="molecule type" value="Genomic_DNA"/>
</dbReference>
<accession>A0AAW6I302</accession>
<dbReference type="Proteomes" id="UP001213646">
    <property type="component" value="Unassembled WGS sequence"/>
</dbReference>
<comment type="caution">
    <text evidence="1">The sequence shown here is derived from an EMBL/GenBank/DDBJ whole genome shotgun (WGS) entry which is preliminary data.</text>
</comment>
<proteinExistence type="predicted"/>
<protein>
    <submittedName>
        <fullName evidence="1">Uncharacterized protein</fullName>
    </submittedName>
</protein>
<organism evidence="1 2">
    <name type="scientific">Parabacteroides johnsonii</name>
    <dbReference type="NCBI Taxonomy" id="387661"/>
    <lineage>
        <taxon>Bacteria</taxon>
        <taxon>Pseudomonadati</taxon>
        <taxon>Bacteroidota</taxon>
        <taxon>Bacteroidia</taxon>
        <taxon>Bacteroidales</taxon>
        <taxon>Tannerellaceae</taxon>
        <taxon>Parabacteroides</taxon>
    </lineage>
</organism>
<dbReference type="RefSeq" id="WP_195485795.1">
    <property type="nucleotide sequence ID" value="NZ_CALEGY010000001.1"/>
</dbReference>